<evidence type="ECO:0000313" key="2">
    <source>
        <dbReference type="Proteomes" id="UP001183629"/>
    </source>
</evidence>
<comment type="caution">
    <text evidence="1">The sequence shown here is derived from an EMBL/GenBank/DDBJ whole genome shotgun (WGS) entry which is preliminary data.</text>
</comment>
<keyword evidence="2" id="KW-1185">Reference proteome</keyword>
<dbReference type="EMBL" id="JAVDYC010000001">
    <property type="protein sequence ID" value="MDR7323369.1"/>
    <property type="molecule type" value="Genomic_DNA"/>
</dbReference>
<proteinExistence type="predicted"/>
<evidence type="ECO:0000313" key="1">
    <source>
        <dbReference type="EMBL" id="MDR7323369.1"/>
    </source>
</evidence>
<name>A0AAE4CW23_9ACTN</name>
<organism evidence="1 2">
    <name type="scientific">Catenuloplanes niger</name>
    <dbReference type="NCBI Taxonomy" id="587534"/>
    <lineage>
        <taxon>Bacteria</taxon>
        <taxon>Bacillati</taxon>
        <taxon>Actinomycetota</taxon>
        <taxon>Actinomycetes</taxon>
        <taxon>Micromonosporales</taxon>
        <taxon>Micromonosporaceae</taxon>
        <taxon>Catenuloplanes</taxon>
    </lineage>
</organism>
<protein>
    <submittedName>
        <fullName evidence="1">Uncharacterized protein</fullName>
    </submittedName>
</protein>
<dbReference type="Proteomes" id="UP001183629">
    <property type="component" value="Unassembled WGS sequence"/>
</dbReference>
<dbReference type="RefSeq" id="WP_310415144.1">
    <property type="nucleotide sequence ID" value="NZ_JAVDYC010000001.1"/>
</dbReference>
<accession>A0AAE4CW23</accession>
<sequence length="215" mass="23046">MPIKTFTNGSVLTDDDLNTYLMQQTVIRCTSGTRPASPVAGMLIYETDTDLYRRWLAGTWDFVAVGQKILAAGLITAQSSGSNSGTSVPVFRFDDIPIRPNRNIHIVATDFGVTASNNQNSALVRWTATEDGSTPTVSSTEIGRTSVRIEISAAYPTATWTSKYRSPATPVTLSLLMSISRTAGSNTVYVQPSNSGIEILVLDMGPAPSYTGTVL</sequence>
<reference evidence="1 2" key="1">
    <citation type="submission" date="2023-07" db="EMBL/GenBank/DDBJ databases">
        <title>Sequencing the genomes of 1000 actinobacteria strains.</title>
        <authorList>
            <person name="Klenk H.-P."/>
        </authorList>
    </citation>
    <scope>NUCLEOTIDE SEQUENCE [LARGE SCALE GENOMIC DNA]</scope>
    <source>
        <strain evidence="1 2">DSM 44711</strain>
    </source>
</reference>
<dbReference type="AlphaFoldDB" id="A0AAE4CW23"/>
<gene>
    <name evidence="1" type="ORF">J2S44_003619</name>
</gene>